<gene>
    <name evidence="1" type="ORF">GCM10020366_50540</name>
</gene>
<comment type="caution">
    <text evidence="1">The sequence shown here is derived from an EMBL/GenBank/DDBJ whole genome shotgun (WGS) entry which is preliminary data.</text>
</comment>
<dbReference type="Proteomes" id="UP001500483">
    <property type="component" value="Unassembled WGS sequence"/>
</dbReference>
<evidence type="ECO:0008006" key="3">
    <source>
        <dbReference type="Google" id="ProtNLM"/>
    </source>
</evidence>
<evidence type="ECO:0000313" key="1">
    <source>
        <dbReference type="EMBL" id="GAA3362472.1"/>
    </source>
</evidence>
<evidence type="ECO:0000313" key="2">
    <source>
        <dbReference type="Proteomes" id="UP001500483"/>
    </source>
</evidence>
<reference evidence="2" key="1">
    <citation type="journal article" date="2019" name="Int. J. Syst. Evol. Microbiol.">
        <title>The Global Catalogue of Microorganisms (GCM) 10K type strain sequencing project: providing services to taxonomists for standard genome sequencing and annotation.</title>
        <authorList>
            <consortium name="The Broad Institute Genomics Platform"/>
            <consortium name="The Broad Institute Genome Sequencing Center for Infectious Disease"/>
            <person name="Wu L."/>
            <person name="Ma J."/>
        </authorList>
    </citation>
    <scope>NUCLEOTIDE SEQUENCE [LARGE SCALE GENOMIC DNA]</scope>
    <source>
        <strain evidence="2">JCM 9687</strain>
    </source>
</reference>
<protein>
    <recommendedName>
        <fullName evidence="3">Transcriptional regulator, AbiEi antitoxin, Type IV TA system</fullName>
    </recommendedName>
</protein>
<name>A0ABP6RX90_9PSEU</name>
<organism evidence="1 2">
    <name type="scientific">Saccharopolyspora gregorii</name>
    <dbReference type="NCBI Taxonomy" id="33914"/>
    <lineage>
        <taxon>Bacteria</taxon>
        <taxon>Bacillati</taxon>
        <taxon>Actinomycetota</taxon>
        <taxon>Actinomycetes</taxon>
        <taxon>Pseudonocardiales</taxon>
        <taxon>Pseudonocardiaceae</taxon>
        <taxon>Saccharopolyspora</taxon>
    </lineage>
</organism>
<dbReference type="RefSeq" id="WP_224962007.1">
    <property type="nucleotide sequence ID" value="NZ_BAAAYK010000038.1"/>
</dbReference>
<sequence>MPRRTIADWDGVATAATYGVITARALDELGVPRQTVYHRASIGGPWKRLLPGVIMLSSGTPTREQRLDAALQYAGTGAMITGIAACRLHGMTQFPGTEEVHMLIPEARKRASKEFVEIERTTRLPRPASQGGFRVAPLVRALLDAARRLPTLDQVRALLAEAVQRGMVTAEALAKEAKAGSRRGVARCRVVLEELGANVHSAAEGWAYRLARKAGLPRMQWNVRLLGPDGKLLGVPDGWIDEVGLAWQIDSLNFHLRPAGYENTVRRHTLMTAAGVVVVHTLPKHIRSNPAAVLDELRRSYQVARQRPRPRVTAVPHTTERR</sequence>
<keyword evidence="2" id="KW-1185">Reference proteome</keyword>
<dbReference type="EMBL" id="BAAAYK010000038">
    <property type="protein sequence ID" value="GAA3362472.1"/>
    <property type="molecule type" value="Genomic_DNA"/>
</dbReference>
<proteinExistence type="predicted"/>
<accession>A0ABP6RX90</accession>